<dbReference type="FunFam" id="3.40.30.10:FF:000020">
    <property type="entry name" value="Peroxiredoxin"/>
    <property type="match status" value="1"/>
</dbReference>
<keyword evidence="2 6" id="KW-0049">Antioxidant</keyword>
<comment type="function">
    <text evidence="6">Thiol-specific peroxidase that catalyzes the reduction of hydrogen peroxide and organic hydroperoxides to water and alcohols, respectively. Plays a role in cell protection against oxidative stress by detoxifying peroxides.</text>
</comment>
<evidence type="ECO:0000256" key="6">
    <source>
        <dbReference type="RuleBase" id="RU366011"/>
    </source>
</evidence>
<dbReference type="SUPFAM" id="SSF52833">
    <property type="entry name" value="Thioredoxin-like"/>
    <property type="match status" value="1"/>
</dbReference>
<dbReference type="Pfam" id="PF08534">
    <property type="entry name" value="Redoxin"/>
    <property type="match status" value="1"/>
</dbReference>
<dbReference type="GO" id="GO:0008379">
    <property type="term" value="F:thioredoxin peroxidase activity"/>
    <property type="evidence" value="ECO:0007669"/>
    <property type="project" value="InterPro"/>
</dbReference>
<dbReference type="InterPro" id="IPR013766">
    <property type="entry name" value="Thioredoxin_domain"/>
</dbReference>
<sequence length="162" mass="16950">MTISKGDKLPDATLLQLGANGPEEVSLGERIKGRKVVIFAVPGAYTPTCHSAHVPSFLRTKDQFADKGVDEILCVSVNDPFVLGAWAKDTGADEAGITMLGDPESSFTKAIGMDFTAPPAGLVARSKRYAMLVDDGTVTVLHLEESPGTCEVSGGEALLAAM</sequence>
<dbReference type="CDD" id="cd03013">
    <property type="entry name" value="PRX5_like"/>
    <property type="match status" value="1"/>
</dbReference>
<proteinExistence type="inferred from homology"/>
<evidence type="ECO:0000256" key="5">
    <source>
        <dbReference type="PIRSR" id="PIRSR637944-1"/>
    </source>
</evidence>
<dbReference type="RefSeq" id="WP_085818805.1">
    <property type="nucleotide sequence ID" value="NZ_FWFU01000004.1"/>
</dbReference>
<keyword evidence="9" id="KW-1185">Reference proteome</keyword>
<protein>
    <recommendedName>
        <fullName evidence="6">Glutathione-dependent peroxiredoxin</fullName>
        <ecNumber evidence="6">1.11.1.27</ecNumber>
    </recommendedName>
</protein>
<feature type="domain" description="Thioredoxin" evidence="7">
    <location>
        <begin position="3"/>
        <end position="162"/>
    </location>
</feature>
<reference evidence="8 9" key="1">
    <citation type="submission" date="2017-03" db="EMBL/GenBank/DDBJ databases">
        <authorList>
            <person name="Afonso C.L."/>
            <person name="Miller P.J."/>
            <person name="Scott M.A."/>
            <person name="Spackman E."/>
            <person name="Goraichik I."/>
            <person name="Dimitrov K.M."/>
            <person name="Suarez D.L."/>
            <person name="Swayne D.E."/>
        </authorList>
    </citation>
    <scope>NUCLEOTIDE SEQUENCE [LARGE SCALE GENOMIC DNA]</scope>
    <source>
        <strain evidence="8 9">CECT 8110</strain>
    </source>
</reference>
<evidence type="ECO:0000256" key="4">
    <source>
        <dbReference type="ARBA" id="ARBA00023284"/>
    </source>
</evidence>
<keyword evidence="1 6" id="KW-0575">Peroxidase</keyword>
<dbReference type="GO" id="GO:0005737">
    <property type="term" value="C:cytoplasm"/>
    <property type="evidence" value="ECO:0007669"/>
    <property type="project" value="TreeGrafter"/>
</dbReference>
<evidence type="ECO:0000256" key="3">
    <source>
        <dbReference type="ARBA" id="ARBA00023002"/>
    </source>
</evidence>
<feature type="active site" description="Cysteine sulfenic acid (-SOH) intermediate" evidence="5">
    <location>
        <position position="49"/>
    </location>
</feature>
<gene>
    <name evidence="8" type="ORF">ROH8110_03278</name>
</gene>
<dbReference type="Proteomes" id="UP000193207">
    <property type="component" value="Unassembled WGS sequence"/>
</dbReference>
<dbReference type="Gene3D" id="3.40.30.10">
    <property type="entry name" value="Glutaredoxin"/>
    <property type="match status" value="1"/>
</dbReference>
<keyword evidence="4 6" id="KW-0676">Redox-active center</keyword>
<comment type="catalytic activity">
    <reaction evidence="6">
        <text>a hydroperoxide + 2 glutathione = an alcohol + glutathione disulfide + H2O</text>
        <dbReference type="Rhea" id="RHEA:62632"/>
        <dbReference type="ChEBI" id="CHEBI:15377"/>
        <dbReference type="ChEBI" id="CHEBI:30879"/>
        <dbReference type="ChEBI" id="CHEBI:35924"/>
        <dbReference type="ChEBI" id="CHEBI:57925"/>
        <dbReference type="ChEBI" id="CHEBI:58297"/>
        <dbReference type="EC" id="1.11.1.27"/>
    </reaction>
</comment>
<evidence type="ECO:0000259" key="7">
    <source>
        <dbReference type="PROSITE" id="PS51352"/>
    </source>
</evidence>
<dbReference type="InterPro" id="IPR037944">
    <property type="entry name" value="PRX5-like"/>
</dbReference>
<evidence type="ECO:0000313" key="9">
    <source>
        <dbReference type="Proteomes" id="UP000193207"/>
    </source>
</evidence>
<dbReference type="PANTHER" id="PTHR10430">
    <property type="entry name" value="PEROXIREDOXIN"/>
    <property type="match status" value="1"/>
</dbReference>
<dbReference type="InterPro" id="IPR036249">
    <property type="entry name" value="Thioredoxin-like_sf"/>
</dbReference>
<dbReference type="GO" id="GO:0034599">
    <property type="term" value="P:cellular response to oxidative stress"/>
    <property type="evidence" value="ECO:0007669"/>
    <property type="project" value="InterPro"/>
</dbReference>
<dbReference type="PANTHER" id="PTHR10430:SF16">
    <property type="entry name" value="PEROXIREDOXIN-5, MITOCHONDRIAL"/>
    <property type="match status" value="1"/>
</dbReference>
<accession>A0A1X6ZQW2</accession>
<dbReference type="PROSITE" id="PS51352">
    <property type="entry name" value="THIOREDOXIN_2"/>
    <property type="match status" value="1"/>
</dbReference>
<dbReference type="OrthoDB" id="9800621at2"/>
<keyword evidence="3 6" id="KW-0560">Oxidoreductase</keyword>
<organism evidence="8 9">
    <name type="scientific">Roseovarius halotolerans</name>
    <dbReference type="NCBI Taxonomy" id="505353"/>
    <lineage>
        <taxon>Bacteria</taxon>
        <taxon>Pseudomonadati</taxon>
        <taxon>Pseudomonadota</taxon>
        <taxon>Alphaproteobacteria</taxon>
        <taxon>Rhodobacterales</taxon>
        <taxon>Roseobacteraceae</taxon>
        <taxon>Roseovarius</taxon>
    </lineage>
</organism>
<evidence type="ECO:0000313" key="8">
    <source>
        <dbReference type="EMBL" id="SLN58886.1"/>
    </source>
</evidence>
<dbReference type="EMBL" id="FWFU01000004">
    <property type="protein sequence ID" value="SLN58886.1"/>
    <property type="molecule type" value="Genomic_DNA"/>
</dbReference>
<dbReference type="GO" id="GO:0042744">
    <property type="term" value="P:hydrogen peroxide catabolic process"/>
    <property type="evidence" value="ECO:0007669"/>
    <property type="project" value="TreeGrafter"/>
</dbReference>
<dbReference type="GO" id="GO:0045454">
    <property type="term" value="P:cell redox homeostasis"/>
    <property type="evidence" value="ECO:0007669"/>
    <property type="project" value="TreeGrafter"/>
</dbReference>
<name>A0A1X6ZQW2_9RHOB</name>
<dbReference type="EC" id="1.11.1.27" evidence="6"/>
<dbReference type="AlphaFoldDB" id="A0A1X6ZQW2"/>
<evidence type="ECO:0000256" key="1">
    <source>
        <dbReference type="ARBA" id="ARBA00022559"/>
    </source>
</evidence>
<dbReference type="InterPro" id="IPR013740">
    <property type="entry name" value="Redoxin"/>
</dbReference>
<comment type="similarity">
    <text evidence="6">Belongs to the peroxiredoxin family. Prx5 subfamily.</text>
</comment>
<evidence type="ECO:0000256" key="2">
    <source>
        <dbReference type="ARBA" id="ARBA00022862"/>
    </source>
</evidence>